<feature type="compositionally biased region" description="Basic and acidic residues" evidence="1">
    <location>
        <begin position="59"/>
        <end position="78"/>
    </location>
</feature>
<proteinExistence type="predicted"/>
<accession>A0A017T0Y3</accession>
<evidence type="ECO:0000313" key="2">
    <source>
        <dbReference type="EMBL" id="EYF02637.1"/>
    </source>
</evidence>
<reference evidence="2 3" key="1">
    <citation type="submission" date="2013-05" db="EMBL/GenBank/DDBJ databases">
        <title>Genome assembly of Chondromyces apiculatus DSM 436.</title>
        <authorList>
            <person name="Sharma G."/>
            <person name="Khatri I."/>
            <person name="Kaur C."/>
            <person name="Mayilraj S."/>
            <person name="Subramanian S."/>
        </authorList>
    </citation>
    <scope>NUCLEOTIDE SEQUENCE [LARGE SCALE GENOMIC DNA]</scope>
    <source>
        <strain evidence="2 3">DSM 436</strain>
    </source>
</reference>
<organism evidence="2 3">
    <name type="scientific">Chondromyces apiculatus DSM 436</name>
    <dbReference type="NCBI Taxonomy" id="1192034"/>
    <lineage>
        <taxon>Bacteria</taxon>
        <taxon>Pseudomonadati</taxon>
        <taxon>Myxococcota</taxon>
        <taxon>Polyangia</taxon>
        <taxon>Polyangiales</taxon>
        <taxon>Polyangiaceae</taxon>
        <taxon>Chondromyces</taxon>
    </lineage>
</organism>
<feature type="compositionally biased region" description="Basic and acidic residues" evidence="1">
    <location>
        <begin position="8"/>
        <end position="31"/>
    </location>
</feature>
<dbReference type="AlphaFoldDB" id="A0A017T0Y3"/>
<comment type="caution">
    <text evidence="2">The sequence shown here is derived from an EMBL/GenBank/DDBJ whole genome shotgun (WGS) entry which is preliminary data.</text>
</comment>
<gene>
    <name evidence="2" type="ORF">CAP_6667</name>
</gene>
<name>A0A017T0Y3_9BACT</name>
<dbReference type="Proteomes" id="UP000019678">
    <property type="component" value="Unassembled WGS sequence"/>
</dbReference>
<evidence type="ECO:0000256" key="1">
    <source>
        <dbReference type="SAM" id="MobiDB-lite"/>
    </source>
</evidence>
<protein>
    <submittedName>
        <fullName evidence="2">Uncharacterized protein</fullName>
    </submittedName>
</protein>
<dbReference type="EMBL" id="ASRX01000057">
    <property type="protein sequence ID" value="EYF02637.1"/>
    <property type="molecule type" value="Genomic_DNA"/>
</dbReference>
<sequence>MAAGEEGELGRGERAARGEEEEVRGEREGRRGLKTRRRSEERQAGGWREEGGSGGWRRSGHEAASEVAERLCRKGEVG</sequence>
<feature type="compositionally biased region" description="Basic and acidic residues" evidence="1">
    <location>
        <begin position="38"/>
        <end position="51"/>
    </location>
</feature>
<feature type="region of interest" description="Disordered" evidence="1">
    <location>
        <begin position="1"/>
        <end position="78"/>
    </location>
</feature>
<evidence type="ECO:0000313" key="3">
    <source>
        <dbReference type="Proteomes" id="UP000019678"/>
    </source>
</evidence>
<keyword evidence="3" id="KW-1185">Reference proteome</keyword>
<dbReference type="STRING" id="1192034.CAP_6667"/>